<gene>
    <name evidence="1" type="ORF">ACFPQ6_04340</name>
</gene>
<evidence type="ECO:0000313" key="1">
    <source>
        <dbReference type="EMBL" id="MFC5847530.1"/>
    </source>
</evidence>
<dbReference type="InterPro" id="IPR016084">
    <property type="entry name" value="Haem_Oase-like_multi-hlx"/>
</dbReference>
<protein>
    <submittedName>
        <fullName evidence="1">Biliverdin-producing heme oxygenase</fullName>
    </submittedName>
</protein>
<keyword evidence="2" id="KW-1185">Reference proteome</keyword>
<proteinExistence type="predicted"/>
<dbReference type="CDD" id="cd19166">
    <property type="entry name" value="HemeO-bac"/>
    <property type="match status" value="1"/>
</dbReference>
<comment type="caution">
    <text evidence="1">The sequence shown here is derived from an EMBL/GenBank/DDBJ whole genome shotgun (WGS) entry which is preliminary data.</text>
</comment>
<evidence type="ECO:0000313" key="2">
    <source>
        <dbReference type="Proteomes" id="UP001595979"/>
    </source>
</evidence>
<reference evidence="2" key="1">
    <citation type="journal article" date="2019" name="Int. J. Syst. Evol. Microbiol.">
        <title>The Global Catalogue of Microorganisms (GCM) 10K type strain sequencing project: providing services to taxonomists for standard genome sequencing and annotation.</title>
        <authorList>
            <consortium name="The Broad Institute Genomics Platform"/>
            <consortium name="The Broad Institute Genome Sequencing Center for Infectious Disease"/>
            <person name="Wu L."/>
            <person name="Ma J."/>
        </authorList>
    </citation>
    <scope>NUCLEOTIDE SEQUENCE [LARGE SCALE GENOMIC DNA]</scope>
    <source>
        <strain evidence="2">CGMCC 1.15053</strain>
    </source>
</reference>
<dbReference type="InterPro" id="IPR016053">
    <property type="entry name" value="Haem_Oase-like"/>
</dbReference>
<dbReference type="RefSeq" id="WP_380046758.1">
    <property type="nucleotide sequence ID" value="NZ_JBHSOH010000005.1"/>
</dbReference>
<dbReference type="Gene3D" id="1.20.910.10">
    <property type="entry name" value="Heme oxygenase-like"/>
    <property type="match status" value="1"/>
</dbReference>
<accession>A0ABW1DH22</accession>
<dbReference type="EMBL" id="JBHSOH010000005">
    <property type="protein sequence ID" value="MFC5847530.1"/>
    <property type="molecule type" value="Genomic_DNA"/>
</dbReference>
<name>A0ABW1DH22_9DEIO</name>
<dbReference type="Pfam" id="PF01126">
    <property type="entry name" value="Heme_oxygenase"/>
    <property type="match status" value="1"/>
</dbReference>
<organism evidence="1 2">
    <name type="scientific">Deinococcus petrolearius</name>
    <dbReference type="NCBI Taxonomy" id="1751295"/>
    <lineage>
        <taxon>Bacteria</taxon>
        <taxon>Thermotogati</taxon>
        <taxon>Deinococcota</taxon>
        <taxon>Deinococci</taxon>
        <taxon>Deinococcales</taxon>
        <taxon>Deinococcaceae</taxon>
        <taxon>Deinococcus</taxon>
    </lineage>
</organism>
<sequence length="181" mass="19087">MARLKRETQALHEATEARMPVMDPALDRAAYARLLAQLYALVAPLETRLLALPLPASLALDERLKQGALRRDLAALGAAVPAGRADWLPGDVAEGLGTLYVLEGATLGGQIIARHLGPRLGLDAASGLAYFSAYGPQTGPMWRRFAEAMTREVPPEAGAAVVQGACAAFLAFGRALHTPPV</sequence>
<dbReference type="Proteomes" id="UP001595979">
    <property type="component" value="Unassembled WGS sequence"/>
</dbReference>
<dbReference type="SUPFAM" id="SSF48613">
    <property type="entry name" value="Heme oxygenase-like"/>
    <property type="match status" value="1"/>
</dbReference>